<proteinExistence type="predicted"/>
<feature type="compositionally biased region" description="Basic residues" evidence="1">
    <location>
        <begin position="440"/>
        <end position="453"/>
    </location>
</feature>
<feature type="region of interest" description="Disordered" evidence="1">
    <location>
        <begin position="267"/>
        <end position="295"/>
    </location>
</feature>
<dbReference type="OrthoDB" id="2157963at2759"/>
<dbReference type="AlphaFoldDB" id="A0A1Y1VLE5"/>
<evidence type="ECO:0000313" key="3">
    <source>
        <dbReference type="Proteomes" id="UP000193719"/>
    </source>
</evidence>
<evidence type="ECO:0000256" key="1">
    <source>
        <dbReference type="SAM" id="MobiDB-lite"/>
    </source>
</evidence>
<feature type="region of interest" description="Disordered" evidence="1">
    <location>
        <begin position="785"/>
        <end position="804"/>
    </location>
</feature>
<name>A0A1Y1VLE5_9FUNG</name>
<reference evidence="2 3" key="1">
    <citation type="submission" date="2016-08" db="EMBL/GenBank/DDBJ databases">
        <title>Genomes of anaerobic fungi encode conserved fungal cellulosomes for biomass hydrolysis.</title>
        <authorList>
            <consortium name="DOE Joint Genome Institute"/>
            <person name="Haitjema C.H."/>
            <person name="Gilmore S.P."/>
            <person name="Henske J.K."/>
            <person name="Solomon K.V."/>
            <person name="De Groot R."/>
            <person name="Kuo A."/>
            <person name="Mondo S.J."/>
            <person name="Salamov A.A."/>
            <person name="Labutti K."/>
            <person name="Zhao Z."/>
            <person name="Chiniquy J."/>
            <person name="Barry K."/>
            <person name="Brewer H.M."/>
            <person name="Purvine S.O."/>
            <person name="Wright A.T."/>
            <person name="Boxma B."/>
            <person name="Van Alen T."/>
            <person name="Hackstein J.H."/>
            <person name="Baker S.E."/>
            <person name="Grigoriev I.V."/>
            <person name="O'Malley M.A."/>
        </authorList>
    </citation>
    <scope>NUCLEOTIDE SEQUENCE [LARGE SCALE GENOMIC DNA]</scope>
    <source>
        <strain evidence="3">finn</strain>
    </source>
</reference>
<feature type="region of interest" description="Disordered" evidence="1">
    <location>
        <begin position="733"/>
        <end position="777"/>
    </location>
</feature>
<feature type="compositionally biased region" description="Pro residues" evidence="1">
    <location>
        <begin position="753"/>
        <end position="767"/>
    </location>
</feature>
<feature type="region of interest" description="Disordered" evidence="1">
    <location>
        <begin position="415"/>
        <end position="481"/>
    </location>
</feature>
<organism evidence="2 3">
    <name type="scientific">Piromyces finnis</name>
    <dbReference type="NCBI Taxonomy" id="1754191"/>
    <lineage>
        <taxon>Eukaryota</taxon>
        <taxon>Fungi</taxon>
        <taxon>Fungi incertae sedis</taxon>
        <taxon>Chytridiomycota</taxon>
        <taxon>Chytridiomycota incertae sedis</taxon>
        <taxon>Neocallimastigomycetes</taxon>
        <taxon>Neocallimastigales</taxon>
        <taxon>Neocallimastigaceae</taxon>
        <taxon>Piromyces</taxon>
    </lineage>
</organism>
<feature type="compositionally biased region" description="Low complexity" evidence="1">
    <location>
        <begin position="267"/>
        <end position="289"/>
    </location>
</feature>
<protein>
    <submittedName>
        <fullName evidence="2">Uncharacterized protein</fullName>
    </submittedName>
</protein>
<feature type="compositionally biased region" description="Polar residues" evidence="1">
    <location>
        <begin position="415"/>
        <end position="437"/>
    </location>
</feature>
<dbReference type="Proteomes" id="UP000193719">
    <property type="component" value="Unassembled WGS sequence"/>
</dbReference>
<reference evidence="2 3" key="2">
    <citation type="submission" date="2016-08" db="EMBL/GenBank/DDBJ databases">
        <title>Pervasive Adenine N6-methylation of Active Genes in Fungi.</title>
        <authorList>
            <consortium name="DOE Joint Genome Institute"/>
            <person name="Mondo S.J."/>
            <person name="Dannebaum R.O."/>
            <person name="Kuo R.C."/>
            <person name="Labutti K."/>
            <person name="Haridas S."/>
            <person name="Kuo A."/>
            <person name="Salamov A."/>
            <person name="Ahrendt S.R."/>
            <person name="Lipzen A."/>
            <person name="Sullivan W."/>
            <person name="Andreopoulos W.B."/>
            <person name="Clum A."/>
            <person name="Lindquist E."/>
            <person name="Daum C."/>
            <person name="Ramamoorthy G.K."/>
            <person name="Gryganskyi A."/>
            <person name="Culley D."/>
            <person name="Magnuson J.K."/>
            <person name="James T.Y."/>
            <person name="O'Malley M.A."/>
            <person name="Stajich J.E."/>
            <person name="Spatafora J.W."/>
            <person name="Visel A."/>
            <person name="Grigoriev I.V."/>
        </authorList>
    </citation>
    <scope>NUCLEOTIDE SEQUENCE [LARGE SCALE GENOMIC DNA]</scope>
    <source>
        <strain evidence="3">finn</strain>
    </source>
</reference>
<sequence length="1140" mass="131692">MEIKSWKECSSPFSTSYENLNYVDDKEHKNYYQNKIDDTDNSELIETRIPPKAASPFIPLESLNHSLFNSASENYSNFNNNNVSYNNIVDSNVINENNINTNNAFNLKTQKSKKKSVIFKDEVDEFLNDETSFSLTLERNFNKNFSGNTKYESILQSSPPSLFNSGFNSYDPSPISYNINESGSEKPILLNNISPTPARKPSILKTSIHYHKKIDNTNPKISNLSFENIADQSHFKITIDDNSNENNNNNTNVLYFDKPEVNTFYNNDSNDNNYKSSNNNISDNKNNADPNKDNIDETIDNSNLINNNDTMVDSSFSDIPIETLKDYNSDENDIIEEFATTNTSTNIINDMKFKNDTTESPFISSLSFNNLSWNDNSSFISISRNNHHPYTKNSVNNKSPNGLFQKPLMKYKFNESSTATSQISNHKSHPDNNNLYNSSPKHRSPSSPRKIKNHIPINHIKISTENSNNSNKKDHHDYDNFLESSSSNLPYFYKKNVKFYQDVNGPYPQEEQNDNFSESRRRSQSPIRPIKHIQYPSNNYNYKNENNFVGEKTSTGLAIHQGLQLSSKQSLIQKTKPKLSDRYWKQLEMKSGNFYNIRKKQRENRFKKIITKKIVNSLPIAKKVDKKNQEKLINNFEKLTMKHVPEAKENEILIVDPRIVEKLNDKPNSSLAQNELKKYEINKISNKSLEIKALPSSYILESLDNNANKKLDHSYTLDNLNIKKKKISQSSSLPVLVNKADRKDRSNDNPLQQNPPPHPHSPPPKPPSLLHENFNFDHDFSYNNNKENDFYNDNQSEREEENDSIVSYSSNYNIINFNGDNKHFKKSFSEPYLQYKYNTKKNILENPTLNSTNGYIKKNWYNLCENKANFEQLAKQIKDGVNDSSSTGRKTFIDQIIKENTKKKEYYYKNYLTETFGEDRQHLIQNHLDQYKHKLNQELNNNEFSVNGIKININKNGDINTSQTKKAVKNISNRVANKVTTVHNSETQYKNLVSLQDPIELPQDKNIKVVSGTSYIPRAKKVINKNWLASLEIKPPTIEEINGIGENNEVEFITETSLKLKDNPLEKPYFSDYITEDGHTFLQENNPDHPVPSYSSLLLNLMNAKQFMRNQQSKVLDISEIVTFSESIPNFVQKSYFKNK</sequence>
<keyword evidence="3" id="KW-1185">Reference proteome</keyword>
<evidence type="ECO:0000313" key="2">
    <source>
        <dbReference type="EMBL" id="ORX58579.1"/>
    </source>
</evidence>
<feature type="region of interest" description="Disordered" evidence="1">
    <location>
        <begin position="503"/>
        <end position="536"/>
    </location>
</feature>
<dbReference type="EMBL" id="MCFH01000004">
    <property type="protein sequence ID" value="ORX58579.1"/>
    <property type="molecule type" value="Genomic_DNA"/>
</dbReference>
<gene>
    <name evidence="2" type="ORF">BCR36DRAFT_343993</name>
</gene>
<dbReference type="STRING" id="1754191.A0A1Y1VLE5"/>
<accession>A0A1Y1VLE5</accession>
<comment type="caution">
    <text evidence="2">The sequence shown here is derived from an EMBL/GenBank/DDBJ whole genome shotgun (WGS) entry which is preliminary data.</text>
</comment>